<reference evidence="2 3" key="2">
    <citation type="submission" date="2018-12" db="EMBL/GenBank/DDBJ databases">
        <title>Simiduia agarivorans gen. nov., sp. nov., a marine, agarolytic bacterium isolated from shallow coastal water from Keelung, Taiwan.</title>
        <authorList>
            <person name="Shieh W.Y."/>
        </authorList>
    </citation>
    <scope>NUCLEOTIDE SEQUENCE [LARGE SCALE GENOMIC DNA]</scope>
    <source>
        <strain evidence="2 3">GTF-13</strain>
    </source>
</reference>
<accession>A0A3P3VK70</accession>
<comment type="caution">
    <text evidence="2">The sequence shown here is derived from an EMBL/GenBank/DDBJ whole genome shotgun (WGS) entry which is preliminary data.</text>
</comment>
<gene>
    <name evidence="2" type="ORF">D0544_13035</name>
</gene>
<dbReference type="Proteomes" id="UP000280792">
    <property type="component" value="Unassembled WGS sequence"/>
</dbReference>
<feature type="chain" id="PRO_5018199863" evidence="1">
    <location>
        <begin position="24"/>
        <end position="204"/>
    </location>
</feature>
<evidence type="ECO:0000256" key="1">
    <source>
        <dbReference type="SAM" id="SignalP"/>
    </source>
</evidence>
<keyword evidence="3" id="KW-1185">Reference proteome</keyword>
<name>A0A3P3VK70_9GAMM</name>
<dbReference type="AlphaFoldDB" id="A0A3P3VK70"/>
<protein>
    <submittedName>
        <fullName evidence="2">DUF3261 domain-containing protein</fullName>
    </submittedName>
</protein>
<sequence>MSAALNRGIGLLLLLLVSGCASTPPPPSPPSASLSRGVEVRLPGLDPALPTARLTQLLEIRADGDEHSLLVALELSPQRLSLVLLSPLGVPLLNLSYDGHRLSSEHSSLIDLPFAAENLLLDLMLCYWSAPQLQPVLAEAGLRLQQSPRERAIYQGDQLLIRIEGEAPHHWAGNLHFSHQQRHYQLFITTLQLNLSAPEARPEP</sequence>
<keyword evidence="1" id="KW-0732">Signal</keyword>
<evidence type="ECO:0000313" key="3">
    <source>
        <dbReference type="Proteomes" id="UP000280792"/>
    </source>
</evidence>
<proteinExistence type="predicted"/>
<reference evidence="2 3" key="1">
    <citation type="submission" date="2018-08" db="EMBL/GenBank/DDBJ databases">
        <authorList>
            <person name="Khan S.A."/>
        </authorList>
    </citation>
    <scope>NUCLEOTIDE SEQUENCE [LARGE SCALE GENOMIC DNA]</scope>
    <source>
        <strain evidence="2 3">GTF-13</strain>
    </source>
</reference>
<evidence type="ECO:0000313" key="2">
    <source>
        <dbReference type="EMBL" id="RRJ82774.1"/>
    </source>
</evidence>
<dbReference type="RefSeq" id="WP_125016821.1">
    <property type="nucleotide sequence ID" value="NZ_QWEZ01000002.1"/>
</dbReference>
<feature type="signal peptide" evidence="1">
    <location>
        <begin position="1"/>
        <end position="23"/>
    </location>
</feature>
<dbReference type="Pfam" id="PF11659">
    <property type="entry name" value="DUF3261"/>
    <property type="match status" value="1"/>
</dbReference>
<dbReference type="EMBL" id="QWEZ01000002">
    <property type="protein sequence ID" value="RRJ82774.1"/>
    <property type="molecule type" value="Genomic_DNA"/>
</dbReference>
<dbReference type="PROSITE" id="PS51257">
    <property type="entry name" value="PROKAR_LIPOPROTEIN"/>
    <property type="match status" value="1"/>
</dbReference>
<dbReference type="InterPro" id="IPR021675">
    <property type="entry name" value="DUF3261"/>
</dbReference>
<organism evidence="2 3">
    <name type="scientific">Aestuariirhabdus litorea</name>
    <dbReference type="NCBI Taxonomy" id="2528527"/>
    <lineage>
        <taxon>Bacteria</taxon>
        <taxon>Pseudomonadati</taxon>
        <taxon>Pseudomonadota</taxon>
        <taxon>Gammaproteobacteria</taxon>
        <taxon>Oceanospirillales</taxon>
        <taxon>Aestuariirhabdaceae</taxon>
        <taxon>Aestuariirhabdus</taxon>
    </lineage>
</organism>